<dbReference type="EMBL" id="JACHDE010000006">
    <property type="protein sequence ID" value="MBB5401758.1"/>
    <property type="molecule type" value="Genomic_DNA"/>
</dbReference>
<dbReference type="RefSeq" id="WP_184226770.1">
    <property type="nucleotide sequence ID" value="NZ_JACHDE010000006.1"/>
</dbReference>
<sequence>MVAGPLHTSRLFAREWATAPWSVGAICPSSRRLAARLAREVPAGNGVVIELGGGTGAVTHALLASGVPTDRLIVVERSPTFVQHLRGRFPDVPVMHADAARLAWCLPLDLRVDAIVSCLPLRSLPHREVDEIVDQWRQVLRPGGVVILFTYDIRPDRNVVNAGGMGDFVMLSSRIIWANLPPARVVTMQL</sequence>
<evidence type="ECO:0000313" key="3">
    <source>
        <dbReference type="Proteomes" id="UP000592820"/>
    </source>
</evidence>
<gene>
    <name evidence="2" type="ORF">HDG41_003841</name>
</gene>
<dbReference type="SUPFAM" id="SSF53335">
    <property type="entry name" value="S-adenosyl-L-methionine-dependent methyltransferases"/>
    <property type="match status" value="1"/>
</dbReference>
<evidence type="ECO:0000313" key="2">
    <source>
        <dbReference type="EMBL" id="MBB5401758.1"/>
    </source>
</evidence>
<organism evidence="2 3">
    <name type="scientific">Paraburkholderia youngii</name>
    <dbReference type="NCBI Taxonomy" id="2782701"/>
    <lineage>
        <taxon>Bacteria</taxon>
        <taxon>Pseudomonadati</taxon>
        <taxon>Pseudomonadota</taxon>
        <taxon>Betaproteobacteria</taxon>
        <taxon>Burkholderiales</taxon>
        <taxon>Burkholderiaceae</taxon>
        <taxon>Paraburkholderia</taxon>
    </lineage>
</organism>
<dbReference type="GO" id="GO:0008168">
    <property type="term" value="F:methyltransferase activity"/>
    <property type="evidence" value="ECO:0007669"/>
    <property type="project" value="UniProtKB-KW"/>
</dbReference>
<reference evidence="2 3" key="1">
    <citation type="submission" date="2020-08" db="EMBL/GenBank/DDBJ databases">
        <title>Genomic Encyclopedia of Type Strains, Phase IV (KMG-V): Genome sequencing to study the core and pangenomes of soil and plant-associated prokaryotes.</title>
        <authorList>
            <person name="Whitman W."/>
        </authorList>
    </citation>
    <scope>NUCLEOTIDE SEQUENCE [LARGE SCALE GENOMIC DNA]</scope>
    <source>
        <strain evidence="2 3">JPY162</strain>
    </source>
</reference>
<dbReference type="AlphaFoldDB" id="A0A7W8P4X2"/>
<dbReference type="Gene3D" id="3.40.50.150">
    <property type="entry name" value="Vaccinia Virus protein VP39"/>
    <property type="match status" value="1"/>
</dbReference>
<name>A0A7W8P4X2_9BURK</name>
<dbReference type="GO" id="GO:0032259">
    <property type="term" value="P:methylation"/>
    <property type="evidence" value="ECO:0007669"/>
    <property type="project" value="UniProtKB-KW"/>
</dbReference>
<keyword evidence="2" id="KW-0489">Methyltransferase</keyword>
<accession>A0A7W8P4X2</accession>
<comment type="caution">
    <text evidence="2">The sequence shown here is derived from an EMBL/GenBank/DDBJ whole genome shotgun (WGS) entry which is preliminary data.</text>
</comment>
<dbReference type="InterPro" id="IPR029063">
    <property type="entry name" value="SAM-dependent_MTases_sf"/>
</dbReference>
<dbReference type="CDD" id="cd02440">
    <property type="entry name" value="AdoMet_MTases"/>
    <property type="match status" value="1"/>
</dbReference>
<proteinExistence type="predicted"/>
<dbReference type="InterPro" id="IPR041698">
    <property type="entry name" value="Methyltransf_25"/>
</dbReference>
<dbReference type="Pfam" id="PF13649">
    <property type="entry name" value="Methyltransf_25"/>
    <property type="match status" value="1"/>
</dbReference>
<evidence type="ECO:0000259" key="1">
    <source>
        <dbReference type="Pfam" id="PF13649"/>
    </source>
</evidence>
<keyword evidence="2" id="KW-0808">Transferase</keyword>
<feature type="domain" description="Methyltransferase" evidence="1">
    <location>
        <begin position="48"/>
        <end position="144"/>
    </location>
</feature>
<protein>
    <submittedName>
        <fullName evidence="2">Phospholipid N-methyltransferase</fullName>
    </submittedName>
</protein>
<dbReference type="Proteomes" id="UP000592820">
    <property type="component" value="Unassembled WGS sequence"/>
</dbReference>